<feature type="transmembrane region" description="Helical" evidence="1">
    <location>
        <begin position="38"/>
        <end position="60"/>
    </location>
</feature>
<feature type="transmembrane region" description="Helical" evidence="1">
    <location>
        <begin position="101"/>
        <end position="121"/>
    </location>
</feature>
<organism evidence="2 3">
    <name type="scientific">Paraburkholderia sediminicola</name>
    <dbReference type="NCBI Taxonomy" id="458836"/>
    <lineage>
        <taxon>Bacteria</taxon>
        <taxon>Pseudomonadati</taxon>
        <taxon>Pseudomonadota</taxon>
        <taxon>Betaproteobacteria</taxon>
        <taxon>Burkholderiales</taxon>
        <taxon>Burkholderiaceae</taxon>
        <taxon>Paraburkholderia</taxon>
    </lineage>
</organism>
<feature type="transmembrane region" description="Helical" evidence="1">
    <location>
        <begin position="286"/>
        <end position="307"/>
    </location>
</feature>
<feature type="transmembrane region" description="Helical" evidence="1">
    <location>
        <begin position="7"/>
        <end position="32"/>
    </location>
</feature>
<gene>
    <name evidence="2" type="ORF">LMG24238_00991</name>
</gene>
<sequence>MASEKALAVRAMVSSGVIAFAIGLVLVVGALLGGRQEYAPAIALALGVFLQQALCAALTSERKYTKIATIRFFPNAAFAVYFVCLMAFSKKECTGTNVFNIYSWIFLTSTLVPAAIYIFRARGLIPARFLSLSAIQIQYAKFGLPTTTLNSFVIYASAIVMPLIFDHRDAGIFALAYRVGYFPASLLSQSLGAVFRRDLIDFFDGKGRRGEQNPSKTFFVTLTFISVALVAACYAGLSLIITLKMGDEWKPSMSVYFILVPYFLAMAIYGSMAQIFIVLNQQKIDLIIQTTNAALIFLVFATAHFLKVGFMETVSLLSISGAIVASIGTYQAIRIGKGPEEKRILTAGPNEGASDVRA</sequence>
<name>A0A6J5AJL6_9BURK</name>
<reference evidence="2 3" key="1">
    <citation type="submission" date="2020-04" db="EMBL/GenBank/DDBJ databases">
        <authorList>
            <person name="De Canck E."/>
        </authorList>
    </citation>
    <scope>NUCLEOTIDE SEQUENCE [LARGE SCALE GENOMIC DNA]</scope>
    <source>
        <strain evidence="2 3">LMG 24238</strain>
    </source>
</reference>
<feature type="transmembrane region" description="Helical" evidence="1">
    <location>
        <begin position="142"/>
        <end position="165"/>
    </location>
</feature>
<feature type="transmembrane region" description="Helical" evidence="1">
    <location>
        <begin position="171"/>
        <end position="196"/>
    </location>
</feature>
<evidence type="ECO:0000313" key="2">
    <source>
        <dbReference type="EMBL" id="CAB3648826.1"/>
    </source>
</evidence>
<dbReference type="AlphaFoldDB" id="A0A6J5AJL6"/>
<evidence type="ECO:0000313" key="3">
    <source>
        <dbReference type="Proteomes" id="UP000494255"/>
    </source>
</evidence>
<keyword evidence="1" id="KW-1133">Transmembrane helix</keyword>
<evidence type="ECO:0008006" key="4">
    <source>
        <dbReference type="Google" id="ProtNLM"/>
    </source>
</evidence>
<feature type="transmembrane region" description="Helical" evidence="1">
    <location>
        <begin position="217"/>
        <end position="243"/>
    </location>
</feature>
<keyword evidence="3" id="KW-1185">Reference proteome</keyword>
<accession>A0A6J5AJL6</accession>
<feature type="transmembrane region" description="Helical" evidence="1">
    <location>
        <begin position="313"/>
        <end position="333"/>
    </location>
</feature>
<feature type="transmembrane region" description="Helical" evidence="1">
    <location>
        <begin position="72"/>
        <end position="89"/>
    </location>
</feature>
<dbReference type="Proteomes" id="UP000494255">
    <property type="component" value="Unassembled WGS sequence"/>
</dbReference>
<proteinExistence type="predicted"/>
<protein>
    <recommendedName>
        <fullName evidence="4">O-antigen/teichoic acid export membrane protein</fullName>
    </recommendedName>
</protein>
<dbReference type="EMBL" id="CADIKC010000001">
    <property type="protein sequence ID" value="CAB3648826.1"/>
    <property type="molecule type" value="Genomic_DNA"/>
</dbReference>
<feature type="transmembrane region" description="Helical" evidence="1">
    <location>
        <begin position="255"/>
        <end position="279"/>
    </location>
</feature>
<evidence type="ECO:0000256" key="1">
    <source>
        <dbReference type="SAM" id="Phobius"/>
    </source>
</evidence>
<keyword evidence="1" id="KW-0812">Transmembrane</keyword>
<keyword evidence="1" id="KW-0472">Membrane</keyword>